<dbReference type="Proteomes" id="UP000182334">
    <property type="component" value="Chromosome I"/>
</dbReference>
<keyword evidence="2" id="KW-0812">Transmembrane</keyword>
<dbReference type="Gene3D" id="2.60.120.200">
    <property type="match status" value="1"/>
</dbReference>
<dbReference type="GO" id="GO:0004553">
    <property type="term" value="F:hydrolase activity, hydrolyzing O-glycosyl compounds"/>
    <property type="evidence" value="ECO:0007669"/>
    <property type="project" value="InterPro"/>
</dbReference>
<evidence type="ECO:0000313" key="5">
    <source>
        <dbReference type="Proteomes" id="UP000182334"/>
    </source>
</evidence>
<organism evidence="4 5">
    <name type="scientific">Sungouiella intermedia</name>
    <dbReference type="NCBI Taxonomy" id="45354"/>
    <lineage>
        <taxon>Eukaryota</taxon>
        <taxon>Fungi</taxon>
        <taxon>Dikarya</taxon>
        <taxon>Ascomycota</taxon>
        <taxon>Saccharomycotina</taxon>
        <taxon>Pichiomycetes</taxon>
        <taxon>Metschnikowiaceae</taxon>
        <taxon>Sungouiella</taxon>
    </lineage>
</organism>
<evidence type="ECO:0000256" key="2">
    <source>
        <dbReference type="SAM" id="Phobius"/>
    </source>
</evidence>
<name>A0A1L0BBG2_9ASCO</name>
<evidence type="ECO:0000256" key="1">
    <source>
        <dbReference type="SAM" id="MobiDB-lite"/>
    </source>
</evidence>
<proteinExistence type="predicted"/>
<keyword evidence="5" id="KW-1185">Reference proteome</keyword>
<dbReference type="SUPFAM" id="SSF49899">
    <property type="entry name" value="Concanavalin A-like lectins/glucanases"/>
    <property type="match status" value="1"/>
</dbReference>
<dbReference type="InterPro" id="IPR000757">
    <property type="entry name" value="Beta-glucanase-like"/>
</dbReference>
<feature type="transmembrane region" description="Helical" evidence="2">
    <location>
        <begin position="184"/>
        <end position="208"/>
    </location>
</feature>
<gene>
    <name evidence="4" type="ORF">SAMEA4029010_CIC11G00000000219</name>
</gene>
<keyword evidence="2" id="KW-1133">Transmembrane helix</keyword>
<feature type="region of interest" description="Disordered" evidence="1">
    <location>
        <begin position="1"/>
        <end position="75"/>
    </location>
</feature>
<feature type="compositionally biased region" description="Low complexity" evidence="1">
    <location>
        <begin position="52"/>
        <end position="64"/>
    </location>
</feature>
<feature type="domain" description="GH16" evidence="3">
    <location>
        <begin position="206"/>
        <end position="558"/>
    </location>
</feature>
<dbReference type="PANTHER" id="PTHR10963">
    <property type="entry name" value="GLYCOSYL HYDROLASE-RELATED"/>
    <property type="match status" value="1"/>
</dbReference>
<dbReference type="STRING" id="45354.A0A1L0BBG2"/>
<dbReference type="EMBL" id="LT635756">
    <property type="protein sequence ID" value="SGZ47057.1"/>
    <property type="molecule type" value="Genomic_DNA"/>
</dbReference>
<protein>
    <submittedName>
        <fullName evidence="4">CIC11C00000000219</fullName>
    </submittedName>
</protein>
<dbReference type="GO" id="GO:0031505">
    <property type="term" value="P:fungal-type cell wall organization"/>
    <property type="evidence" value="ECO:0007669"/>
    <property type="project" value="UniProtKB-ARBA"/>
</dbReference>
<dbReference type="PANTHER" id="PTHR10963:SF62">
    <property type="entry name" value="GLUCAN 1,3-BETA-GLUCOSIDASE"/>
    <property type="match status" value="1"/>
</dbReference>
<dbReference type="InterPro" id="IPR050546">
    <property type="entry name" value="Glycosyl_Hydrlase_16"/>
</dbReference>
<sequence>MQPSDSEAPLSGTSKASSGNVVDNESPDEMSIPEGFEIANTPASSSREGSARHASSTTSRSSASNIHPEISEDFRDSVAEISPVSGTAEPRTVYPQLGSTNRFQGMDLGRGNVLVSGVGSVGTDSNRSGYFHNRSIKTTYTTKLAGTEDELVIVKRQSRSSFLPKDTVAEKPWLEGKTRKRLKYLNWIFCAGIFAGLCVIGVQVWMAWRSITNFDYCEVLIDEFETFRDDIWTREVQVGGFGNGAFDWTTSSEKNSYVKDGKLYILPTLTNETISNEDIMNGYTVNLTADGTCTGHGKSQCWVSSNLTKSVIIPPVQSARLNTKISANIKYGKIEVRAKMPRGDWLWPAIWLLPVNDTYGPWPASGEIDIAESRGNGVHYPEGGYDQISSALHWGPSSAVDGYLQTFKTYQRKIGLFGTTYHTFGLEWSDKYIKTYVDRRLQQVFYHKFNKPFWQVGKFQTTYQNGSFIENPWPLNGANSDIAPFDQEFYLILNVAVGGTNGFFPDQMGNKPWINTQENTAASSFWSSVSSWYLSWPSDPEERAMVVESVKMYKICDKLKS</sequence>
<keyword evidence="2" id="KW-0472">Membrane</keyword>
<dbReference type="InterPro" id="IPR013320">
    <property type="entry name" value="ConA-like_dom_sf"/>
</dbReference>
<evidence type="ECO:0000313" key="4">
    <source>
        <dbReference type="EMBL" id="SGZ47057.1"/>
    </source>
</evidence>
<feature type="compositionally biased region" description="Polar residues" evidence="1">
    <location>
        <begin position="1"/>
        <end position="23"/>
    </location>
</feature>
<dbReference type="GO" id="GO:0005975">
    <property type="term" value="P:carbohydrate metabolic process"/>
    <property type="evidence" value="ECO:0007669"/>
    <property type="project" value="InterPro"/>
</dbReference>
<dbReference type="OrthoDB" id="4781at2759"/>
<dbReference type="Pfam" id="PF00722">
    <property type="entry name" value="Glyco_hydro_16"/>
    <property type="match status" value="1"/>
</dbReference>
<accession>A0A1L0BBG2</accession>
<dbReference type="AlphaFoldDB" id="A0A1L0BBG2"/>
<reference evidence="4 5" key="1">
    <citation type="submission" date="2016-10" db="EMBL/GenBank/DDBJ databases">
        <authorList>
            <person name="de Groot N.N."/>
        </authorList>
    </citation>
    <scope>NUCLEOTIDE SEQUENCE [LARGE SCALE GENOMIC DNA]</scope>
    <source>
        <strain evidence="4 5">CBS 141442</strain>
    </source>
</reference>
<dbReference type="PROSITE" id="PS51762">
    <property type="entry name" value="GH16_2"/>
    <property type="match status" value="1"/>
</dbReference>
<evidence type="ECO:0000259" key="3">
    <source>
        <dbReference type="PROSITE" id="PS51762"/>
    </source>
</evidence>